<protein>
    <submittedName>
        <fullName evidence="1">Uncharacterized protein</fullName>
    </submittedName>
</protein>
<evidence type="ECO:0000313" key="2">
    <source>
        <dbReference type="Proteomes" id="UP001352852"/>
    </source>
</evidence>
<organism evidence="1 2">
    <name type="scientific">Characodon lateralis</name>
    <dbReference type="NCBI Taxonomy" id="208331"/>
    <lineage>
        <taxon>Eukaryota</taxon>
        <taxon>Metazoa</taxon>
        <taxon>Chordata</taxon>
        <taxon>Craniata</taxon>
        <taxon>Vertebrata</taxon>
        <taxon>Euteleostomi</taxon>
        <taxon>Actinopterygii</taxon>
        <taxon>Neopterygii</taxon>
        <taxon>Teleostei</taxon>
        <taxon>Neoteleostei</taxon>
        <taxon>Acanthomorphata</taxon>
        <taxon>Ovalentaria</taxon>
        <taxon>Atherinomorphae</taxon>
        <taxon>Cyprinodontiformes</taxon>
        <taxon>Goodeidae</taxon>
        <taxon>Characodon</taxon>
    </lineage>
</organism>
<reference evidence="1 2" key="1">
    <citation type="submission" date="2021-06" db="EMBL/GenBank/DDBJ databases">
        <authorList>
            <person name="Palmer J.M."/>
        </authorList>
    </citation>
    <scope>NUCLEOTIDE SEQUENCE [LARGE SCALE GENOMIC DNA]</scope>
    <source>
        <strain evidence="1 2">CL_MEX2019</strain>
        <tissue evidence="1">Muscle</tissue>
    </source>
</reference>
<evidence type="ECO:0000313" key="1">
    <source>
        <dbReference type="EMBL" id="MED6264048.1"/>
    </source>
</evidence>
<gene>
    <name evidence="1" type="ORF">CHARACLAT_010602</name>
</gene>
<dbReference type="EMBL" id="JAHUTJ010000681">
    <property type="protein sequence ID" value="MED6264048.1"/>
    <property type="molecule type" value="Genomic_DNA"/>
</dbReference>
<sequence>MQVDRRLVPLLCGRVRQTLCFEVHHKGLQLRSPHRREKRGLEVKGESNEVELRAKVVDLIIHLTGSGRIFSAPCGYQSSGRYTEHSSRPSPASD</sequence>
<name>A0ABU7CM69_9TELE</name>
<accession>A0ABU7CM69</accession>
<keyword evidence="2" id="KW-1185">Reference proteome</keyword>
<dbReference type="Proteomes" id="UP001352852">
    <property type="component" value="Unassembled WGS sequence"/>
</dbReference>
<comment type="caution">
    <text evidence="1">The sequence shown here is derived from an EMBL/GenBank/DDBJ whole genome shotgun (WGS) entry which is preliminary data.</text>
</comment>
<proteinExistence type="predicted"/>